<evidence type="ECO:0000256" key="3">
    <source>
        <dbReference type="ARBA" id="ARBA00022723"/>
    </source>
</evidence>
<dbReference type="InterPro" id="IPR043148">
    <property type="entry name" value="TagF_C"/>
</dbReference>
<dbReference type="GO" id="GO:0047355">
    <property type="term" value="F:CDP-glycerol glycerophosphotransferase activity"/>
    <property type="evidence" value="ECO:0007669"/>
    <property type="project" value="InterPro"/>
</dbReference>
<comment type="caution">
    <text evidence="4">The sequence shown here is derived from an EMBL/GenBank/DDBJ whole genome shotgun (WGS) entry which is preliminary data.</text>
</comment>
<dbReference type="Pfam" id="PF04464">
    <property type="entry name" value="Glyphos_transf"/>
    <property type="match status" value="1"/>
</dbReference>
<dbReference type="Gene3D" id="3.40.50.12580">
    <property type="match status" value="1"/>
</dbReference>
<evidence type="ECO:0000256" key="1">
    <source>
        <dbReference type="ARBA" id="ARBA00022676"/>
    </source>
</evidence>
<proteinExistence type="predicted"/>
<keyword evidence="3" id="KW-0479">Metal-binding</keyword>
<keyword evidence="1" id="KW-0328">Glycosyltransferase</keyword>
<sequence>MNESNSHTQKEDIFERLAKIAPEPAFEGGVPVVFASDGRYVPYLAVALTSLVANSSKERCYDILILENGIGENARNNLKKIFAGRKNFCLRFISLFEEIKAFSFNIINYYSEAIYFRLFMPWFMKDYERAVYLDCDLIVLGDAAMLFDCPLEDNLLAAVPDIGMAMHFYTSGREYVPKSYFSDKLKGVRAEEYFNSGVLVFNLKKFRESVDLFRMIDEVNVEGLYYPDQDGLNILCRGKVKFLPFEWNCVPQNLGNRTLENMQGDLPQEIFTAYMHARSSPAIIHYAMKEKPWNYSPSLDFPLFIKFWKYALASPYRSDILLNTRMRISAGELAHILQLYGEGEIQKLKTWGNIVYACGGWCVGRLSAMPVKMQTCDVSKQGAVIDFTTYCFDAETADDIKFWFSGGGQKFYCEKLPRQQGITFGDEEISPEIVLRCSVEVREEPLELTLFCTYRGINVKCGRINFSKLFPVDKIIKHQYFYKDGIMLTAPRGRLRLERAGRARAALQELKFLRVLWKTGRKDYRKACLARLYAAGVNAVRKKPVWLIVDNFLSDDNGYAFFRYAHARRREVKTYFVCTEKSQNLGRIKSLGGKIVNIDSRKFKRLFLTSDFSIGSVVYKKMKNPFYGENDAYRDFCARRGFVFLQHGVINQDLSREHNKFEYDPAGFIVSAWPEYRSLTHGNYFYSKDEVWLTGLPRFDLLYRDEKKIITFMPTWRRYIGSELKKDSEFFMFYYGVLHDKRLQRARKKYGYTLDLRLHPLMQQFGQQFYDGEEDDCFEISEGSYRKLFARSDLVITDYSSAVFDFIYMKKPIIYAHFDREKFFSGHVYQRGYLDYEKGGFGPVTRTVDELVDKIILYMKRGCAAESIYLERMDGFFAHEDKENCARVYKKILLSPHGFK</sequence>
<dbReference type="AlphaFoldDB" id="A0A9D1SJB6"/>
<dbReference type="SUPFAM" id="SSF53448">
    <property type="entry name" value="Nucleotide-diphospho-sugar transferases"/>
    <property type="match status" value="1"/>
</dbReference>
<name>A0A9D1SJB6_9FIRM</name>
<reference evidence="4" key="1">
    <citation type="submission" date="2020-10" db="EMBL/GenBank/DDBJ databases">
        <authorList>
            <person name="Gilroy R."/>
        </authorList>
    </citation>
    <scope>NUCLEOTIDE SEQUENCE</scope>
    <source>
        <strain evidence="4">CHK195-12923</strain>
    </source>
</reference>
<dbReference type="Proteomes" id="UP000824110">
    <property type="component" value="Unassembled WGS sequence"/>
</dbReference>
<dbReference type="EMBL" id="DVNE01000037">
    <property type="protein sequence ID" value="HIU61747.1"/>
    <property type="molecule type" value="Genomic_DNA"/>
</dbReference>
<dbReference type="InterPro" id="IPR007554">
    <property type="entry name" value="Glycerophosphate_synth"/>
</dbReference>
<evidence type="ECO:0000313" key="5">
    <source>
        <dbReference type="Proteomes" id="UP000824110"/>
    </source>
</evidence>
<gene>
    <name evidence="4" type="ORF">IAB69_03770</name>
</gene>
<dbReference type="CDD" id="cd04194">
    <property type="entry name" value="GT8_A4GalT_like"/>
    <property type="match status" value="1"/>
</dbReference>
<dbReference type="PANTHER" id="PTHR13778:SF47">
    <property type="entry name" value="LIPOPOLYSACCHARIDE 1,3-GALACTOSYLTRANSFERASE"/>
    <property type="match status" value="1"/>
</dbReference>
<dbReference type="InterPro" id="IPR002495">
    <property type="entry name" value="Glyco_trans_8"/>
</dbReference>
<keyword evidence="2" id="KW-0808">Transferase</keyword>
<evidence type="ECO:0000313" key="4">
    <source>
        <dbReference type="EMBL" id="HIU61747.1"/>
    </source>
</evidence>
<evidence type="ECO:0000256" key="2">
    <source>
        <dbReference type="ARBA" id="ARBA00022679"/>
    </source>
</evidence>
<dbReference type="Gene3D" id="3.90.550.10">
    <property type="entry name" value="Spore Coat Polysaccharide Biosynthesis Protein SpsA, Chain A"/>
    <property type="match status" value="1"/>
</dbReference>
<dbReference type="GO" id="GO:0016757">
    <property type="term" value="F:glycosyltransferase activity"/>
    <property type="evidence" value="ECO:0007669"/>
    <property type="project" value="UniProtKB-KW"/>
</dbReference>
<dbReference type="InterPro" id="IPR050748">
    <property type="entry name" value="Glycosyltrans_8_dom-fam"/>
</dbReference>
<dbReference type="PANTHER" id="PTHR13778">
    <property type="entry name" value="GLYCOSYLTRANSFERASE 8 DOMAIN-CONTAINING PROTEIN"/>
    <property type="match status" value="1"/>
</dbReference>
<accession>A0A9D1SJB6</accession>
<organism evidence="4 5">
    <name type="scientific">Candidatus Coproplasma excrementigallinarum</name>
    <dbReference type="NCBI Taxonomy" id="2840747"/>
    <lineage>
        <taxon>Bacteria</taxon>
        <taxon>Bacillati</taxon>
        <taxon>Bacillota</taxon>
        <taxon>Clostridia</taxon>
        <taxon>Eubacteriales</taxon>
        <taxon>Candidatus Coproplasma</taxon>
    </lineage>
</organism>
<reference evidence="4" key="2">
    <citation type="journal article" date="2021" name="PeerJ">
        <title>Extensive microbial diversity within the chicken gut microbiome revealed by metagenomics and culture.</title>
        <authorList>
            <person name="Gilroy R."/>
            <person name="Ravi A."/>
            <person name="Getino M."/>
            <person name="Pursley I."/>
            <person name="Horton D.L."/>
            <person name="Alikhan N.F."/>
            <person name="Baker D."/>
            <person name="Gharbi K."/>
            <person name="Hall N."/>
            <person name="Watson M."/>
            <person name="Adriaenssens E.M."/>
            <person name="Foster-Nyarko E."/>
            <person name="Jarju S."/>
            <person name="Secka A."/>
            <person name="Antonio M."/>
            <person name="Oren A."/>
            <person name="Chaudhuri R.R."/>
            <person name="La Ragione R."/>
            <person name="Hildebrand F."/>
            <person name="Pallen M.J."/>
        </authorList>
    </citation>
    <scope>NUCLEOTIDE SEQUENCE</scope>
    <source>
        <strain evidence="4">CHK195-12923</strain>
    </source>
</reference>
<dbReference type="GO" id="GO:0016020">
    <property type="term" value="C:membrane"/>
    <property type="evidence" value="ECO:0007669"/>
    <property type="project" value="InterPro"/>
</dbReference>
<protein>
    <submittedName>
        <fullName evidence="4">CDP-glycerol glycerophosphotransferase family protein</fullName>
    </submittedName>
</protein>
<dbReference type="GO" id="GO:0046872">
    <property type="term" value="F:metal ion binding"/>
    <property type="evidence" value="ECO:0007669"/>
    <property type="project" value="UniProtKB-KW"/>
</dbReference>
<dbReference type="SUPFAM" id="SSF53756">
    <property type="entry name" value="UDP-Glycosyltransferase/glycogen phosphorylase"/>
    <property type="match status" value="1"/>
</dbReference>
<dbReference type="Pfam" id="PF01501">
    <property type="entry name" value="Glyco_transf_8"/>
    <property type="match status" value="1"/>
</dbReference>
<dbReference type="InterPro" id="IPR029044">
    <property type="entry name" value="Nucleotide-diphossugar_trans"/>
</dbReference>